<protein>
    <submittedName>
        <fullName evidence="2">Uncharacterized protein</fullName>
    </submittedName>
</protein>
<keyword evidence="1" id="KW-0732">Signal</keyword>
<gene>
    <name evidence="2" type="ORF">VIBNI_A3262</name>
</gene>
<evidence type="ECO:0000313" key="2">
    <source>
        <dbReference type="EMBL" id="CCO59270.1"/>
    </source>
</evidence>
<dbReference type="AlphaFoldDB" id="U4K9D1"/>
<keyword evidence="3" id="KW-1185">Reference proteome</keyword>
<evidence type="ECO:0000256" key="1">
    <source>
        <dbReference type="SAM" id="SignalP"/>
    </source>
</evidence>
<dbReference type="STRING" id="28173.VIBNI_A3262"/>
<accession>U4K9D1</accession>
<dbReference type="Proteomes" id="UP000016895">
    <property type="component" value="Chromosome 1"/>
</dbReference>
<sequence>MKNLLIYISISLLSFSCFAQGSSLKIDDLIQKDNYALPLWELHGLVPSPEHVIKRLERVTVNFLENIKKINENSELDAPSKLEKVQSLVDELPWDSFDTEEKEFLADVIAPAIEAMGYNPWSII</sequence>
<dbReference type="KEGG" id="vni:VIBNI_A3262"/>
<dbReference type="PROSITE" id="PS51257">
    <property type="entry name" value="PROKAR_LIPOPROTEIN"/>
    <property type="match status" value="1"/>
</dbReference>
<evidence type="ECO:0000313" key="3">
    <source>
        <dbReference type="Proteomes" id="UP000016895"/>
    </source>
</evidence>
<dbReference type="OrthoDB" id="893129at2"/>
<name>U4K9D1_9VIBR</name>
<reference evidence="2 3" key="1">
    <citation type="journal article" date="2013" name="ISME J.">
        <title>Comparative genomics of pathogenic lineages of Vibrio nigripulchritudo identifies virulence-associated traits.</title>
        <authorList>
            <person name="Goudenege D."/>
            <person name="Labreuche Y."/>
            <person name="Krin E."/>
            <person name="Ansquer D."/>
            <person name="Mangenot S."/>
            <person name="Calteau A."/>
            <person name="Medigue C."/>
            <person name="Mazel D."/>
            <person name="Polz M.F."/>
            <person name="Le Roux F."/>
        </authorList>
    </citation>
    <scope>NUCLEOTIDE SEQUENCE [LARGE SCALE GENOMIC DNA]</scope>
    <source>
        <strain evidence="3">SnF1</strain>
    </source>
</reference>
<feature type="signal peptide" evidence="1">
    <location>
        <begin position="1"/>
        <end position="19"/>
    </location>
</feature>
<dbReference type="RefSeq" id="WP_022551767.1">
    <property type="nucleotide sequence ID" value="NC_022528.1"/>
</dbReference>
<organism evidence="2 3">
    <name type="scientific">Vibrio nigripulchritudo</name>
    <dbReference type="NCBI Taxonomy" id="28173"/>
    <lineage>
        <taxon>Bacteria</taxon>
        <taxon>Pseudomonadati</taxon>
        <taxon>Pseudomonadota</taxon>
        <taxon>Gammaproteobacteria</taxon>
        <taxon>Vibrionales</taxon>
        <taxon>Vibrionaceae</taxon>
        <taxon>Vibrio</taxon>
    </lineage>
</organism>
<dbReference type="EMBL" id="FO203526">
    <property type="protein sequence ID" value="CCO59270.1"/>
    <property type="molecule type" value="Genomic_DNA"/>
</dbReference>
<proteinExistence type="predicted"/>
<feature type="chain" id="PRO_5004650101" evidence="1">
    <location>
        <begin position="20"/>
        <end position="124"/>
    </location>
</feature>